<dbReference type="Proteomes" id="UP000530268">
    <property type="component" value="Unassembled WGS sequence"/>
</dbReference>
<dbReference type="GO" id="GO:0016740">
    <property type="term" value="F:transferase activity"/>
    <property type="evidence" value="ECO:0007669"/>
    <property type="project" value="UniProtKB-KW"/>
</dbReference>
<evidence type="ECO:0000313" key="2">
    <source>
        <dbReference type="EMBL" id="MBB3992684.1"/>
    </source>
</evidence>
<reference evidence="2 3" key="1">
    <citation type="submission" date="2020-08" db="EMBL/GenBank/DDBJ databases">
        <title>Genomic Encyclopedia of Type Strains, Phase IV (KMG-IV): sequencing the most valuable type-strain genomes for metagenomic binning, comparative biology and taxonomic classification.</title>
        <authorList>
            <person name="Goeker M."/>
        </authorList>
    </citation>
    <scope>NUCLEOTIDE SEQUENCE [LARGE SCALE GENOMIC DNA]</scope>
    <source>
        <strain evidence="2 3">DSM 102234</strain>
    </source>
</reference>
<dbReference type="EMBL" id="JACIEI010000001">
    <property type="protein sequence ID" value="MBB3992684.1"/>
    <property type="molecule type" value="Genomic_DNA"/>
</dbReference>
<dbReference type="InterPro" id="IPR015124">
    <property type="entry name" value="Stf0"/>
</dbReference>
<protein>
    <submittedName>
        <fullName evidence="2">LPS sulfotransferase NodH</fullName>
    </submittedName>
</protein>
<sequence length="254" mass="28330">MTSSQPIRSYMICTAPRSGSTLLCKLLAATQSAGNPCSHFHSTSLVDWIDDYELEGDRFASEQMALQAILDAGIERGKGGTDVFGLRMQGGSFDFFLQQLGILFPECLNDVDRIEAAFGPILYIHLSRPDRLGQAISRVLAEQTGLWHRHSDGSEMERLAPPKEPRFDARAIERHIAEAIAHDDAWEQWFAREGVDPIRISYDALSKDPKAVLAQLLFALNLDPAQAQYVEPPTAKLADALSLKWRGQYEKSRD</sequence>
<dbReference type="Pfam" id="PF09037">
    <property type="entry name" value="Sulphotransf"/>
    <property type="match status" value="1"/>
</dbReference>
<feature type="domain" description="Sulphotransferase Stf0" evidence="1">
    <location>
        <begin position="9"/>
        <end position="250"/>
    </location>
</feature>
<keyword evidence="2" id="KW-0808">Transferase</keyword>
<gene>
    <name evidence="2" type="ORF">GGR95_000303</name>
</gene>
<proteinExistence type="predicted"/>
<dbReference type="AlphaFoldDB" id="A0A7W6E7J1"/>
<dbReference type="InterPro" id="IPR024628">
    <property type="entry name" value="Sulfotransferase_Stf0_dom"/>
</dbReference>
<dbReference type="Gene3D" id="3.40.50.300">
    <property type="entry name" value="P-loop containing nucleotide triphosphate hydrolases"/>
    <property type="match status" value="1"/>
</dbReference>
<keyword evidence="3" id="KW-1185">Reference proteome</keyword>
<dbReference type="SUPFAM" id="SSF52540">
    <property type="entry name" value="P-loop containing nucleoside triphosphate hydrolases"/>
    <property type="match status" value="1"/>
</dbReference>
<dbReference type="InterPro" id="IPR027417">
    <property type="entry name" value="P-loop_NTPase"/>
</dbReference>
<comment type="caution">
    <text evidence="2">The sequence shown here is derived from an EMBL/GenBank/DDBJ whole genome shotgun (WGS) entry which is preliminary data.</text>
</comment>
<evidence type="ECO:0000313" key="3">
    <source>
        <dbReference type="Proteomes" id="UP000530268"/>
    </source>
</evidence>
<organism evidence="2 3">
    <name type="scientific">Sulfitobacter undariae</name>
    <dbReference type="NCBI Taxonomy" id="1563671"/>
    <lineage>
        <taxon>Bacteria</taxon>
        <taxon>Pseudomonadati</taxon>
        <taxon>Pseudomonadota</taxon>
        <taxon>Alphaproteobacteria</taxon>
        <taxon>Rhodobacterales</taxon>
        <taxon>Roseobacteraceae</taxon>
        <taxon>Sulfitobacter</taxon>
    </lineage>
</organism>
<accession>A0A7W6E7J1</accession>
<dbReference type="PIRSF" id="PIRSF021497">
    <property type="entry name" value="Sulphotransferase_Stf0"/>
    <property type="match status" value="1"/>
</dbReference>
<evidence type="ECO:0000259" key="1">
    <source>
        <dbReference type="Pfam" id="PF09037"/>
    </source>
</evidence>
<name>A0A7W6E7J1_9RHOB</name>